<organism evidence="2 3">
    <name type="scientific">Propionicimonas paludicola</name>
    <dbReference type="NCBI Taxonomy" id="185243"/>
    <lineage>
        <taxon>Bacteria</taxon>
        <taxon>Bacillati</taxon>
        <taxon>Actinomycetota</taxon>
        <taxon>Actinomycetes</taxon>
        <taxon>Propionibacteriales</taxon>
        <taxon>Nocardioidaceae</taxon>
        <taxon>Propionicimonas</taxon>
    </lineage>
</organism>
<feature type="transmembrane region" description="Helical" evidence="1">
    <location>
        <begin position="189"/>
        <end position="211"/>
    </location>
</feature>
<evidence type="ECO:0000256" key="1">
    <source>
        <dbReference type="SAM" id="Phobius"/>
    </source>
</evidence>
<dbReference type="EMBL" id="PDJC01000001">
    <property type="protein sequence ID" value="PFG15781.1"/>
    <property type="molecule type" value="Genomic_DNA"/>
</dbReference>
<accession>A0A2A9CNK9</accession>
<keyword evidence="1" id="KW-1133">Transmembrane helix</keyword>
<gene>
    <name evidence="2" type="ORF">ATK74_0301</name>
</gene>
<proteinExistence type="predicted"/>
<name>A0A2A9CNK9_9ACTN</name>
<dbReference type="OrthoDB" id="149032at2"/>
<dbReference type="Proteomes" id="UP000226079">
    <property type="component" value="Unassembled WGS sequence"/>
</dbReference>
<evidence type="ECO:0000313" key="3">
    <source>
        <dbReference type="Proteomes" id="UP000226079"/>
    </source>
</evidence>
<keyword evidence="1" id="KW-0812">Transmembrane</keyword>
<evidence type="ECO:0000313" key="2">
    <source>
        <dbReference type="EMBL" id="PFG15781.1"/>
    </source>
</evidence>
<dbReference type="PANTHER" id="PTHR43471">
    <property type="entry name" value="ABC TRANSPORTER PERMEASE"/>
    <property type="match status" value="1"/>
</dbReference>
<feature type="transmembrane region" description="Helical" evidence="1">
    <location>
        <begin position="374"/>
        <end position="394"/>
    </location>
</feature>
<keyword evidence="1" id="KW-0472">Membrane</keyword>
<feature type="transmembrane region" description="Helical" evidence="1">
    <location>
        <begin position="28"/>
        <end position="54"/>
    </location>
</feature>
<dbReference type="Pfam" id="PF12679">
    <property type="entry name" value="ABC2_membrane_2"/>
    <property type="match status" value="1"/>
</dbReference>
<dbReference type="RefSeq" id="WP_098459384.1">
    <property type="nucleotide sequence ID" value="NZ_PDJC01000001.1"/>
</dbReference>
<dbReference type="AlphaFoldDB" id="A0A2A9CNK9"/>
<dbReference type="GO" id="GO:0140359">
    <property type="term" value="F:ABC-type transporter activity"/>
    <property type="evidence" value="ECO:0007669"/>
    <property type="project" value="InterPro"/>
</dbReference>
<keyword evidence="3" id="KW-1185">Reference proteome</keyword>
<feature type="transmembrane region" description="Helical" evidence="1">
    <location>
        <begin position="66"/>
        <end position="89"/>
    </location>
</feature>
<sequence length="411" mass="44754">MNTWQLTWNGIRTVTGLELRQRIRSKRWIWVLALWFVVIGAVTWLILAAVPMLLGFNSPGEHGPGAGPLAFGTITFFVLGMGLIIAPAFTATSINGDRSAGTLALLQATRLSALEIALGKLIAAWLTAALFLVVALPFIALSMIWGDISIVQVLVTFVVVFAEVAVICAIGIGWSALLNRTAMSTMMTYLSVVFLTVISLIIMALLAPLVIRDEPVRVWGLPPTVQAEYDAQTEKFWNENPDATYGPLPPVAQCAWYDGEQRVPHLDRIWWISVANPFVIVADAAPLPPAATKDLGDYANRSSDPLALIRYGIRRMAQPETGERDDCTQLYGSIPGYQVNWNDAGELVVTTNAGAPVDVKSPVKVRKVGVDSPIWPWGLGVNVLIGGVMFWLAVRRLSVPYRKLAPGTRVA</sequence>
<comment type="caution">
    <text evidence="2">The sequence shown here is derived from an EMBL/GenBank/DDBJ whole genome shotgun (WGS) entry which is preliminary data.</text>
</comment>
<feature type="transmembrane region" description="Helical" evidence="1">
    <location>
        <begin position="121"/>
        <end position="144"/>
    </location>
</feature>
<feature type="transmembrane region" description="Helical" evidence="1">
    <location>
        <begin position="150"/>
        <end position="177"/>
    </location>
</feature>
<protein>
    <submittedName>
        <fullName evidence="2">ABC-type transport system involved in multi-copper enzyme maturation permease subunit</fullName>
    </submittedName>
</protein>
<dbReference type="GO" id="GO:0005886">
    <property type="term" value="C:plasma membrane"/>
    <property type="evidence" value="ECO:0007669"/>
    <property type="project" value="UniProtKB-SubCell"/>
</dbReference>
<reference evidence="2 3" key="1">
    <citation type="submission" date="2017-10" db="EMBL/GenBank/DDBJ databases">
        <title>Sequencing the genomes of 1000 actinobacteria strains.</title>
        <authorList>
            <person name="Klenk H.-P."/>
        </authorList>
    </citation>
    <scope>NUCLEOTIDE SEQUENCE [LARGE SCALE GENOMIC DNA]</scope>
    <source>
        <strain evidence="2 3">DSM 15597</strain>
    </source>
</reference>